<name>A0A1S8KX16_9CLOT</name>
<protein>
    <recommendedName>
        <fullName evidence="1">Ferrous iron transporter FeoA-like domain-containing protein</fullName>
    </recommendedName>
</protein>
<dbReference type="GO" id="GO:0046914">
    <property type="term" value="F:transition metal ion binding"/>
    <property type="evidence" value="ECO:0007669"/>
    <property type="project" value="InterPro"/>
</dbReference>
<feature type="domain" description="Ferrous iron transporter FeoA-like" evidence="1">
    <location>
        <begin position="1"/>
        <end position="73"/>
    </location>
</feature>
<keyword evidence="3" id="KW-1185">Reference proteome</keyword>
<sequence>MSLCDLKANSKRSIKSIVGDEKLSKRLSALGFIEGTEVEVKMVAPLGDPILVNVRGFNIAIRKKDAKNIFLKEDK</sequence>
<dbReference type="InterPro" id="IPR007167">
    <property type="entry name" value="Fe-transptr_FeoA-like"/>
</dbReference>
<gene>
    <name evidence="2" type="ORF">CROST_007920</name>
</gene>
<dbReference type="Gene3D" id="2.30.30.90">
    <property type="match status" value="1"/>
</dbReference>
<dbReference type="PANTHER" id="PTHR42954">
    <property type="entry name" value="FE(2+) TRANSPORT PROTEIN A"/>
    <property type="match status" value="1"/>
</dbReference>
<dbReference type="PANTHER" id="PTHR42954:SF2">
    <property type="entry name" value="FE(2+) TRANSPORT PROTEIN A"/>
    <property type="match status" value="1"/>
</dbReference>
<dbReference type="KEGG" id="crw:CROST_007920"/>
<dbReference type="SMART" id="SM00899">
    <property type="entry name" value="FeoA"/>
    <property type="match status" value="1"/>
</dbReference>
<dbReference type="InterPro" id="IPR038157">
    <property type="entry name" value="FeoA_core_dom"/>
</dbReference>
<evidence type="ECO:0000313" key="2">
    <source>
        <dbReference type="EMBL" id="URZ10084.1"/>
    </source>
</evidence>
<dbReference type="EMBL" id="CP096983">
    <property type="protein sequence ID" value="URZ10084.1"/>
    <property type="molecule type" value="Genomic_DNA"/>
</dbReference>
<organism evidence="2 3">
    <name type="scientific">Clostridium felsineum</name>
    <dbReference type="NCBI Taxonomy" id="36839"/>
    <lineage>
        <taxon>Bacteria</taxon>
        <taxon>Bacillati</taxon>
        <taxon>Bacillota</taxon>
        <taxon>Clostridia</taxon>
        <taxon>Eubacteriales</taxon>
        <taxon>Clostridiaceae</taxon>
        <taxon>Clostridium</taxon>
    </lineage>
</organism>
<dbReference type="AlphaFoldDB" id="A0A1S8KX16"/>
<dbReference type="InterPro" id="IPR052713">
    <property type="entry name" value="FeoA"/>
</dbReference>
<dbReference type="RefSeq" id="WP_077836052.1">
    <property type="nucleotide sequence ID" value="NZ_CP096983.1"/>
</dbReference>
<accession>A0A1S8KX16</accession>
<evidence type="ECO:0000259" key="1">
    <source>
        <dbReference type="SMART" id="SM00899"/>
    </source>
</evidence>
<dbReference type="InterPro" id="IPR008988">
    <property type="entry name" value="Transcriptional_repressor_C"/>
</dbReference>
<dbReference type="Pfam" id="PF04023">
    <property type="entry name" value="FeoA"/>
    <property type="match status" value="1"/>
</dbReference>
<dbReference type="STRING" id="84029.CROST_46180"/>
<proteinExistence type="predicted"/>
<evidence type="ECO:0000313" key="3">
    <source>
        <dbReference type="Proteomes" id="UP000190951"/>
    </source>
</evidence>
<dbReference type="Proteomes" id="UP000190951">
    <property type="component" value="Chromosome"/>
</dbReference>
<reference evidence="2 3" key="1">
    <citation type="submission" date="2022-04" db="EMBL/GenBank/DDBJ databases">
        <title>Genome sequence of C. roseum typestrain.</title>
        <authorList>
            <person name="Poehlein A."/>
            <person name="Schoch T."/>
            <person name="Duerre P."/>
            <person name="Daniel R."/>
        </authorList>
    </citation>
    <scope>NUCLEOTIDE SEQUENCE [LARGE SCALE GENOMIC DNA]</scope>
    <source>
        <strain evidence="2 3">DSM 7320</strain>
    </source>
</reference>
<dbReference type="SUPFAM" id="SSF50037">
    <property type="entry name" value="C-terminal domain of transcriptional repressors"/>
    <property type="match status" value="1"/>
</dbReference>